<proteinExistence type="inferred from homology"/>
<dbReference type="InterPro" id="IPR003676">
    <property type="entry name" value="SAUR_fam"/>
</dbReference>
<dbReference type="AlphaFoldDB" id="A0A9K3ICH3"/>
<organism evidence="2 3">
    <name type="scientific">Helianthus annuus</name>
    <name type="common">Common sunflower</name>
    <dbReference type="NCBI Taxonomy" id="4232"/>
    <lineage>
        <taxon>Eukaryota</taxon>
        <taxon>Viridiplantae</taxon>
        <taxon>Streptophyta</taxon>
        <taxon>Embryophyta</taxon>
        <taxon>Tracheophyta</taxon>
        <taxon>Spermatophyta</taxon>
        <taxon>Magnoliopsida</taxon>
        <taxon>eudicotyledons</taxon>
        <taxon>Gunneridae</taxon>
        <taxon>Pentapetalae</taxon>
        <taxon>asterids</taxon>
        <taxon>campanulids</taxon>
        <taxon>Asterales</taxon>
        <taxon>Asteraceae</taxon>
        <taxon>Asteroideae</taxon>
        <taxon>Heliantheae alliance</taxon>
        <taxon>Heliantheae</taxon>
        <taxon>Helianthus</taxon>
    </lineage>
</organism>
<sequence length="114" mass="13241">MLNKNTISSMVEKLQKRFFVRNIEGVPEDVKEGHFAVIAVDEYEERRFVVPVSYLKWDLFVKLLERAAEEYGFEHEGAVVIPCRPSELERILAQQEAQEKMLSCKSSCSFTKHC</sequence>
<dbReference type="PANTHER" id="PTHR31374">
    <property type="entry name" value="AUXIN-INDUCED PROTEIN-LIKE-RELATED"/>
    <property type="match status" value="1"/>
</dbReference>
<dbReference type="GO" id="GO:0009733">
    <property type="term" value="P:response to auxin"/>
    <property type="evidence" value="ECO:0007669"/>
    <property type="project" value="InterPro"/>
</dbReference>
<accession>A0A9K3ICH3</accession>
<name>A0A9K3ICH3_HELAN</name>
<comment type="similarity">
    <text evidence="1">Belongs to the ARG7 family.</text>
</comment>
<evidence type="ECO:0000313" key="2">
    <source>
        <dbReference type="EMBL" id="KAF5794267.1"/>
    </source>
</evidence>
<dbReference type="Proteomes" id="UP000215914">
    <property type="component" value="Unassembled WGS sequence"/>
</dbReference>
<reference evidence="2" key="1">
    <citation type="journal article" date="2017" name="Nature">
        <title>The sunflower genome provides insights into oil metabolism, flowering and Asterid evolution.</title>
        <authorList>
            <person name="Badouin H."/>
            <person name="Gouzy J."/>
            <person name="Grassa C.J."/>
            <person name="Murat F."/>
            <person name="Staton S.E."/>
            <person name="Cottret L."/>
            <person name="Lelandais-Briere C."/>
            <person name="Owens G.L."/>
            <person name="Carrere S."/>
            <person name="Mayjonade B."/>
            <person name="Legrand L."/>
            <person name="Gill N."/>
            <person name="Kane N.C."/>
            <person name="Bowers J.E."/>
            <person name="Hubner S."/>
            <person name="Bellec A."/>
            <person name="Berard A."/>
            <person name="Berges H."/>
            <person name="Blanchet N."/>
            <person name="Boniface M.C."/>
            <person name="Brunel D."/>
            <person name="Catrice O."/>
            <person name="Chaidir N."/>
            <person name="Claudel C."/>
            <person name="Donnadieu C."/>
            <person name="Faraut T."/>
            <person name="Fievet G."/>
            <person name="Helmstetter N."/>
            <person name="King M."/>
            <person name="Knapp S.J."/>
            <person name="Lai Z."/>
            <person name="Le Paslier M.C."/>
            <person name="Lippi Y."/>
            <person name="Lorenzon L."/>
            <person name="Mandel J.R."/>
            <person name="Marage G."/>
            <person name="Marchand G."/>
            <person name="Marquand E."/>
            <person name="Bret-Mestries E."/>
            <person name="Morien E."/>
            <person name="Nambeesan S."/>
            <person name="Nguyen T."/>
            <person name="Pegot-Espagnet P."/>
            <person name="Pouilly N."/>
            <person name="Raftis F."/>
            <person name="Sallet E."/>
            <person name="Schiex T."/>
            <person name="Thomas J."/>
            <person name="Vandecasteele C."/>
            <person name="Vares D."/>
            <person name="Vear F."/>
            <person name="Vautrin S."/>
            <person name="Crespi M."/>
            <person name="Mangin B."/>
            <person name="Burke J.M."/>
            <person name="Salse J."/>
            <person name="Munos S."/>
            <person name="Vincourt P."/>
            <person name="Rieseberg L.H."/>
            <person name="Langlade N.B."/>
        </authorList>
    </citation>
    <scope>NUCLEOTIDE SEQUENCE</scope>
    <source>
        <tissue evidence="2">Leaves</tissue>
    </source>
</reference>
<dbReference type="PANTHER" id="PTHR31374:SF264">
    <property type="entry name" value="AUXIN-RESPONSIVE PROTEIN SAUR36-LIKE"/>
    <property type="match status" value="1"/>
</dbReference>
<evidence type="ECO:0000256" key="1">
    <source>
        <dbReference type="ARBA" id="ARBA00006974"/>
    </source>
</evidence>
<dbReference type="Pfam" id="PF02519">
    <property type="entry name" value="Auxin_inducible"/>
    <property type="match status" value="1"/>
</dbReference>
<dbReference type="EMBL" id="MNCJ02000323">
    <property type="protein sequence ID" value="KAF5794267.1"/>
    <property type="molecule type" value="Genomic_DNA"/>
</dbReference>
<comment type="caution">
    <text evidence="2">The sequence shown here is derived from an EMBL/GenBank/DDBJ whole genome shotgun (WGS) entry which is preliminary data.</text>
</comment>
<dbReference type="Gramene" id="mRNA:HanXRQr2_Chr08g0326161">
    <property type="protein sequence ID" value="CDS:HanXRQr2_Chr08g0326161.1"/>
    <property type="gene ID" value="HanXRQr2_Chr08g0326161"/>
</dbReference>
<evidence type="ECO:0000313" key="3">
    <source>
        <dbReference type="Proteomes" id="UP000215914"/>
    </source>
</evidence>
<protein>
    <submittedName>
        <fullName evidence="2">Small auxin-up RNA</fullName>
    </submittedName>
</protein>
<reference evidence="2" key="2">
    <citation type="submission" date="2020-06" db="EMBL/GenBank/DDBJ databases">
        <title>Helianthus annuus Genome sequencing and assembly Release 2.</title>
        <authorList>
            <person name="Gouzy J."/>
            <person name="Langlade N."/>
            <person name="Munos S."/>
        </authorList>
    </citation>
    <scope>NUCLEOTIDE SEQUENCE</scope>
    <source>
        <tissue evidence="2">Leaves</tissue>
    </source>
</reference>
<keyword evidence="3" id="KW-1185">Reference proteome</keyword>
<gene>
    <name evidence="2" type="ORF">HanXRQr2_Chr08g0326161</name>
</gene>